<keyword evidence="1" id="KW-1133">Transmembrane helix</keyword>
<keyword evidence="1" id="KW-0812">Transmembrane</keyword>
<sequence>MDMVVVLSFIYYFFQLPLIFSVYLSISDPPHKAGSHKCDQKPVLACVNGLPSVSATHRQHITKQRLVHGYGSRPAVAIFQQLFKYYKIVVFHMQDGTRSHAS</sequence>
<dbReference type="Proteomes" id="UP001597362">
    <property type="component" value="Unassembled WGS sequence"/>
</dbReference>
<evidence type="ECO:0000313" key="3">
    <source>
        <dbReference type="Proteomes" id="UP001597362"/>
    </source>
</evidence>
<gene>
    <name evidence="2" type="ORF">ACFSJH_12985</name>
</gene>
<evidence type="ECO:0008006" key="4">
    <source>
        <dbReference type="Google" id="ProtNLM"/>
    </source>
</evidence>
<comment type="caution">
    <text evidence="2">The sequence shown here is derived from an EMBL/GenBank/DDBJ whole genome shotgun (WGS) entry which is preliminary data.</text>
</comment>
<evidence type="ECO:0000256" key="1">
    <source>
        <dbReference type="SAM" id="Phobius"/>
    </source>
</evidence>
<feature type="transmembrane region" description="Helical" evidence="1">
    <location>
        <begin position="6"/>
        <end position="26"/>
    </location>
</feature>
<reference evidence="3" key="1">
    <citation type="journal article" date="2019" name="Int. J. Syst. Evol. Microbiol.">
        <title>The Global Catalogue of Microorganisms (GCM) 10K type strain sequencing project: providing services to taxonomists for standard genome sequencing and annotation.</title>
        <authorList>
            <consortium name="The Broad Institute Genomics Platform"/>
            <consortium name="The Broad Institute Genome Sequencing Center for Infectious Disease"/>
            <person name="Wu L."/>
            <person name="Ma J."/>
        </authorList>
    </citation>
    <scope>NUCLEOTIDE SEQUENCE [LARGE SCALE GENOMIC DNA]</scope>
    <source>
        <strain evidence="3">GH52</strain>
    </source>
</reference>
<keyword evidence="3" id="KW-1185">Reference proteome</keyword>
<name>A0ABW4YM94_9BACL</name>
<protein>
    <recommendedName>
        <fullName evidence="4">Secreted protein</fullName>
    </recommendedName>
</protein>
<dbReference type="RefSeq" id="WP_377773032.1">
    <property type="nucleotide sequence ID" value="NZ_JBHUHO010000031.1"/>
</dbReference>
<organism evidence="2 3">
    <name type="scientific">Paenibacillus yanchengensis</name>
    <dbReference type="NCBI Taxonomy" id="2035833"/>
    <lineage>
        <taxon>Bacteria</taxon>
        <taxon>Bacillati</taxon>
        <taxon>Bacillota</taxon>
        <taxon>Bacilli</taxon>
        <taxon>Bacillales</taxon>
        <taxon>Paenibacillaceae</taxon>
        <taxon>Paenibacillus</taxon>
    </lineage>
</organism>
<dbReference type="EMBL" id="JBHUHO010000031">
    <property type="protein sequence ID" value="MFD2116639.1"/>
    <property type="molecule type" value="Genomic_DNA"/>
</dbReference>
<evidence type="ECO:0000313" key="2">
    <source>
        <dbReference type="EMBL" id="MFD2116639.1"/>
    </source>
</evidence>
<proteinExistence type="predicted"/>
<keyword evidence="1" id="KW-0472">Membrane</keyword>
<accession>A0ABW4YM94</accession>